<protein>
    <submittedName>
        <fullName evidence="7">Recombinase family protein</fullName>
    </submittedName>
</protein>
<dbReference type="Pfam" id="PF00239">
    <property type="entry name" value="Resolvase"/>
    <property type="match status" value="1"/>
</dbReference>
<evidence type="ECO:0000313" key="8">
    <source>
        <dbReference type="Proteomes" id="UP001235760"/>
    </source>
</evidence>
<feature type="active site" description="O-(5'-phospho-DNA)-serine intermediate" evidence="4">
    <location>
        <position position="15"/>
    </location>
</feature>
<dbReference type="Gene3D" id="3.40.50.1390">
    <property type="entry name" value="Resolvase, N-terminal catalytic domain"/>
    <property type="match status" value="1"/>
</dbReference>
<gene>
    <name evidence="7" type="ORF">Q8X39_15150</name>
</gene>
<dbReference type="InterPro" id="IPR036162">
    <property type="entry name" value="Resolvase-like_N_sf"/>
</dbReference>
<dbReference type="InterPro" id="IPR006119">
    <property type="entry name" value="Resolv_N"/>
</dbReference>
<dbReference type="SMART" id="SM00857">
    <property type="entry name" value="Resolvase"/>
    <property type="match status" value="1"/>
</dbReference>
<keyword evidence="1" id="KW-0229">DNA integration</keyword>
<keyword evidence="2" id="KW-0238">DNA-binding</keyword>
<evidence type="ECO:0000256" key="4">
    <source>
        <dbReference type="PROSITE-ProRule" id="PRU10137"/>
    </source>
</evidence>
<evidence type="ECO:0000259" key="6">
    <source>
        <dbReference type="PROSITE" id="PS51736"/>
    </source>
</evidence>
<evidence type="ECO:0000313" key="7">
    <source>
        <dbReference type="EMBL" id="MDP4301977.1"/>
    </source>
</evidence>
<name>A0ABT9G669_LEPDI</name>
<dbReference type="PROSITE" id="PS51736">
    <property type="entry name" value="RECOMBINASES_3"/>
    <property type="match status" value="1"/>
</dbReference>
<accession>A0ABT9G669</accession>
<dbReference type="EMBL" id="JAUZEE010000008">
    <property type="protein sequence ID" value="MDP4301977.1"/>
    <property type="molecule type" value="Genomic_DNA"/>
</dbReference>
<dbReference type="PANTHER" id="PTHR30461:SF2">
    <property type="entry name" value="SERINE RECOMBINASE PINE-RELATED"/>
    <property type="match status" value="1"/>
</dbReference>
<dbReference type="PANTHER" id="PTHR30461">
    <property type="entry name" value="DNA-INVERTASE FROM LAMBDOID PROPHAGE"/>
    <property type="match status" value="1"/>
</dbReference>
<dbReference type="SUPFAM" id="SSF53041">
    <property type="entry name" value="Resolvase-like"/>
    <property type="match status" value="1"/>
</dbReference>
<organism evidence="7 8">
    <name type="scientific">Leptothrix discophora</name>
    <dbReference type="NCBI Taxonomy" id="89"/>
    <lineage>
        <taxon>Bacteria</taxon>
        <taxon>Pseudomonadati</taxon>
        <taxon>Pseudomonadota</taxon>
        <taxon>Betaproteobacteria</taxon>
        <taxon>Burkholderiales</taxon>
        <taxon>Sphaerotilaceae</taxon>
        <taxon>Leptothrix</taxon>
    </lineage>
</organism>
<dbReference type="RefSeq" id="WP_305750517.1">
    <property type="nucleotide sequence ID" value="NZ_JAUZEE010000008.1"/>
</dbReference>
<feature type="domain" description="Resolvase/invertase-type recombinase catalytic" evidence="6">
    <location>
        <begin position="7"/>
        <end position="145"/>
    </location>
</feature>
<keyword evidence="3" id="KW-0233">DNA recombination</keyword>
<dbReference type="InterPro" id="IPR050639">
    <property type="entry name" value="SSR_resolvase"/>
</dbReference>
<feature type="compositionally biased region" description="Polar residues" evidence="5">
    <location>
        <begin position="203"/>
        <end position="212"/>
    </location>
</feature>
<feature type="region of interest" description="Disordered" evidence="5">
    <location>
        <begin position="196"/>
        <end position="229"/>
    </location>
</feature>
<evidence type="ECO:0000256" key="1">
    <source>
        <dbReference type="ARBA" id="ARBA00022908"/>
    </source>
</evidence>
<feature type="compositionally biased region" description="Basic and acidic residues" evidence="5">
    <location>
        <begin position="219"/>
        <end position="229"/>
    </location>
</feature>
<comment type="caution">
    <text evidence="7">The sequence shown here is derived from an EMBL/GenBank/DDBJ whole genome shotgun (WGS) entry which is preliminary data.</text>
</comment>
<evidence type="ECO:0000256" key="2">
    <source>
        <dbReference type="ARBA" id="ARBA00023125"/>
    </source>
</evidence>
<sequence>MNTPTPRFVAYVRVSTQQQGASGLGMEAQQAAIAQHVNRCGGELAGEFVEVESGRKTDKQRPQLAAALVLAKKAKATLVIAKLDRLARNVHFISGLMEAGVQFVALDMPEANKLTLHVMAAFAEHEREAISKRTQDALMAAKSRGVELGTKGGKNIKAVNDARKAEGQVRAEAMRGDLAACDGLSLRAAAASLAAKGHKTESGSEFSPTQVQRLRKRLGRADPDVPQRT</sequence>
<reference evidence="7 8" key="1">
    <citation type="submission" date="2023-08" db="EMBL/GenBank/DDBJ databases">
        <authorList>
            <person name="Roldan D.M."/>
            <person name="Menes R.J."/>
        </authorList>
    </citation>
    <scope>NUCLEOTIDE SEQUENCE [LARGE SCALE GENOMIC DNA]</scope>
    <source>
        <strain evidence="7 8">CCM 2812</strain>
    </source>
</reference>
<dbReference type="Proteomes" id="UP001235760">
    <property type="component" value="Unassembled WGS sequence"/>
</dbReference>
<dbReference type="InterPro" id="IPR006118">
    <property type="entry name" value="Recombinase_CS"/>
</dbReference>
<dbReference type="CDD" id="cd00338">
    <property type="entry name" value="Ser_Recombinase"/>
    <property type="match status" value="1"/>
</dbReference>
<evidence type="ECO:0000256" key="5">
    <source>
        <dbReference type="SAM" id="MobiDB-lite"/>
    </source>
</evidence>
<dbReference type="PROSITE" id="PS00397">
    <property type="entry name" value="RECOMBINASES_1"/>
    <property type="match status" value="1"/>
</dbReference>
<keyword evidence="8" id="KW-1185">Reference proteome</keyword>
<proteinExistence type="predicted"/>
<evidence type="ECO:0000256" key="3">
    <source>
        <dbReference type="ARBA" id="ARBA00023172"/>
    </source>
</evidence>